<accession>A0ABT4YGV9</accession>
<evidence type="ECO:0000313" key="2">
    <source>
        <dbReference type="Proteomes" id="UP000527860"/>
    </source>
</evidence>
<proteinExistence type="predicted"/>
<protein>
    <submittedName>
        <fullName evidence="1">Uncharacterized protein</fullName>
    </submittedName>
</protein>
<reference evidence="1" key="2">
    <citation type="submission" date="2022-12" db="EMBL/GenBank/DDBJ databases">
        <title>Genome analysis and biological profiling of marine Salinicoccus roseus MOSEL-ME25.</title>
        <authorList>
            <person name="Mirza F.T."/>
            <person name="Xie Y."/>
            <person name="Shinwari Z.K."/>
        </authorList>
    </citation>
    <scope>NUCLEOTIDE SEQUENCE</scope>
    <source>
        <strain evidence="1">MOSEL-ME25</strain>
    </source>
</reference>
<keyword evidence="2" id="KW-1185">Reference proteome</keyword>
<dbReference type="RefSeq" id="WP_156964954.1">
    <property type="nucleotide sequence ID" value="NZ_JABEVU030000001.1"/>
</dbReference>
<reference evidence="1" key="1">
    <citation type="submission" date="2020-04" db="EMBL/GenBank/DDBJ databases">
        <authorList>
            <person name="Tanveer F."/>
            <person name="Xie Y."/>
            <person name="Shinwari Z.K."/>
        </authorList>
    </citation>
    <scope>NUCLEOTIDE SEQUENCE</scope>
    <source>
        <strain evidence="1">MOSEL-ME25</strain>
    </source>
</reference>
<sequence length="58" mass="6398">METKLKILEGRLTAYQLSEALGIPIEMAQNLLTHEVAVEQLDEAVKAKITVLESALFS</sequence>
<dbReference type="Proteomes" id="UP000527860">
    <property type="component" value="Unassembled WGS sequence"/>
</dbReference>
<evidence type="ECO:0000313" key="1">
    <source>
        <dbReference type="EMBL" id="MDB0580005.1"/>
    </source>
</evidence>
<dbReference type="GeneID" id="77846505"/>
<name>A0ABT4YGV9_9STAP</name>
<organism evidence="1 2">
    <name type="scientific">Salinicoccus roseus</name>
    <dbReference type="NCBI Taxonomy" id="45670"/>
    <lineage>
        <taxon>Bacteria</taxon>
        <taxon>Bacillati</taxon>
        <taxon>Bacillota</taxon>
        <taxon>Bacilli</taxon>
        <taxon>Bacillales</taxon>
        <taxon>Staphylococcaceae</taxon>
        <taxon>Salinicoccus</taxon>
    </lineage>
</organism>
<gene>
    <name evidence="1" type="ORF">F7P68_0005650</name>
</gene>
<dbReference type="EMBL" id="JABEVU030000001">
    <property type="protein sequence ID" value="MDB0580005.1"/>
    <property type="molecule type" value="Genomic_DNA"/>
</dbReference>
<comment type="caution">
    <text evidence="1">The sequence shown here is derived from an EMBL/GenBank/DDBJ whole genome shotgun (WGS) entry which is preliminary data.</text>
</comment>